<evidence type="ECO:0000313" key="2">
    <source>
        <dbReference type="EMBL" id="MBT1700454.1"/>
    </source>
</evidence>
<accession>A0AAP2DTS0</accession>
<dbReference type="CDD" id="cd07247">
    <property type="entry name" value="SgaA_N_like"/>
    <property type="match status" value="1"/>
</dbReference>
<dbReference type="InterPro" id="IPR029068">
    <property type="entry name" value="Glyas_Bleomycin-R_OHBP_Dase"/>
</dbReference>
<dbReference type="InterPro" id="IPR004360">
    <property type="entry name" value="Glyas_Fos-R_dOase_dom"/>
</dbReference>
<dbReference type="RefSeq" id="WP_254169103.1">
    <property type="nucleotide sequence ID" value="NZ_JAHESF010000041.1"/>
</dbReference>
<dbReference type="EMBL" id="JAHESF010000041">
    <property type="protein sequence ID" value="MBT1700454.1"/>
    <property type="molecule type" value="Genomic_DNA"/>
</dbReference>
<dbReference type="Pfam" id="PF00903">
    <property type="entry name" value="Glyoxalase"/>
    <property type="match status" value="1"/>
</dbReference>
<evidence type="ECO:0000259" key="1">
    <source>
        <dbReference type="Pfam" id="PF00903"/>
    </source>
</evidence>
<dbReference type="PANTHER" id="PTHR33993:SF2">
    <property type="entry name" value="VOC DOMAIN-CONTAINING PROTEIN"/>
    <property type="match status" value="1"/>
</dbReference>
<dbReference type="Proteomes" id="UP001319200">
    <property type="component" value="Unassembled WGS sequence"/>
</dbReference>
<evidence type="ECO:0000313" key="3">
    <source>
        <dbReference type="Proteomes" id="UP001319200"/>
    </source>
</evidence>
<dbReference type="InterPro" id="IPR052164">
    <property type="entry name" value="Anthracycline_SecMetBiosynth"/>
</dbReference>
<dbReference type="Gene3D" id="3.10.180.10">
    <property type="entry name" value="2,3-Dihydroxybiphenyl 1,2-Dioxygenase, domain 1"/>
    <property type="match status" value="1"/>
</dbReference>
<dbReference type="PANTHER" id="PTHR33993">
    <property type="entry name" value="GLYOXALASE-RELATED"/>
    <property type="match status" value="1"/>
</dbReference>
<dbReference type="SUPFAM" id="SSF54593">
    <property type="entry name" value="Glyoxalase/Bleomycin resistance protein/Dihydroxybiphenyl dioxygenase"/>
    <property type="match status" value="1"/>
</dbReference>
<dbReference type="AlphaFoldDB" id="A0AAP2DTS0"/>
<sequence>MANVITWFEIPAKNFERACTFYSQVLGGDIHKMDSPRGLNYGFLPGFAQNEVGGAIVQGEGYEPSGKGSVVYLNGGKDLSIALAKVEKAGGKILMPKTSIGENGFMAHFTDTEGNRVALHSMS</sequence>
<gene>
    <name evidence="2" type="ORF">KK083_26440</name>
</gene>
<comment type="caution">
    <text evidence="2">The sequence shown here is derived from an EMBL/GenBank/DDBJ whole genome shotgun (WGS) entry which is preliminary data.</text>
</comment>
<name>A0AAP2DTS0_9BACT</name>
<feature type="domain" description="Glyoxalase/fosfomycin resistance/dioxygenase" evidence="1">
    <location>
        <begin position="5"/>
        <end position="118"/>
    </location>
</feature>
<keyword evidence="3" id="KW-1185">Reference proteome</keyword>
<protein>
    <submittedName>
        <fullName evidence="2">VOC family protein</fullName>
    </submittedName>
</protein>
<reference evidence="2 3" key="1">
    <citation type="submission" date="2021-05" db="EMBL/GenBank/DDBJ databases">
        <title>A Polyphasic approach of four new species of the genus Ohtaekwangia: Ohtaekwangia histidinii sp. nov., Ohtaekwangia cretensis sp. nov., Ohtaekwangia indiensis sp. nov., Ohtaekwangia reichenbachii sp. nov. from diverse environment.</title>
        <authorList>
            <person name="Octaviana S."/>
        </authorList>
    </citation>
    <scope>NUCLEOTIDE SEQUENCE [LARGE SCALE GENOMIC DNA]</scope>
    <source>
        <strain evidence="2 3">PWU4</strain>
    </source>
</reference>
<proteinExistence type="predicted"/>
<organism evidence="2 3">
    <name type="scientific">Chryseosolibacter histidini</name>
    <dbReference type="NCBI Taxonomy" id="2782349"/>
    <lineage>
        <taxon>Bacteria</taxon>
        <taxon>Pseudomonadati</taxon>
        <taxon>Bacteroidota</taxon>
        <taxon>Cytophagia</taxon>
        <taxon>Cytophagales</taxon>
        <taxon>Chryseotaleaceae</taxon>
        <taxon>Chryseosolibacter</taxon>
    </lineage>
</organism>